<dbReference type="RefSeq" id="WP_100707431.1">
    <property type="nucleotide sequence ID" value="NZ_NPDL01000006.1"/>
</dbReference>
<feature type="region of interest" description="Disordered" evidence="1">
    <location>
        <begin position="32"/>
        <end position="62"/>
    </location>
</feature>
<evidence type="ECO:0000313" key="2">
    <source>
        <dbReference type="EMBL" id="PJZ24735.1"/>
    </source>
</evidence>
<dbReference type="PANTHER" id="PTHR35399:SF2">
    <property type="entry name" value="DUF839 DOMAIN-CONTAINING PROTEIN"/>
    <property type="match status" value="1"/>
</dbReference>
<dbReference type="Proteomes" id="UP000232196">
    <property type="component" value="Unassembled WGS sequence"/>
</dbReference>
<gene>
    <name evidence="2" type="ORF">CH357_14205</name>
</gene>
<keyword evidence="3" id="KW-1185">Reference proteome</keyword>
<accession>A0A2M9XAM4</accession>
<proteinExistence type="predicted"/>
<evidence type="ECO:0008006" key="4">
    <source>
        <dbReference type="Google" id="ProtNLM"/>
    </source>
</evidence>
<dbReference type="InterPro" id="IPR008557">
    <property type="entry name" value="PhoX"/>
</dbReference>
<dbReference type="SUPFAM" id="SSF63829">
    <property type="entry name" value="Calcium-dependent phosphotriesterase"/>
    <property type="match status" value="1"/>
</dbReference>
<evidence type="ECO:0000313" key="3">
    <source>
        <dbReference type="Proteomes" id="UP000232196"/>
    </source>
</evidence>
<dbReference type="EMBL" id="NPDN01000007">
    <property type="protein sequence ID" value="PJZ24735.1"/>
    <property type="molecule type" value="Genomic_DNA"/>
</dbReference>
<reference evidence="2 3" key="1">
    <citation type="submission" date="2017-07" db="EMBL/GenBank/DDBJ databases">
        <title>Leptospira spp. isolated from tropical soils.</title>
        <authorList>
            <person name="Thibeaux R."/>
            <person name="Iraola G."/>
            <person name="Ferres I."/>
            <person name="Bierque E."/>
            <person name="Girault D."/>
            <person name="Soupe-Gilbert M.-E."/>
            <person name="Picardeau M."/>
            <person name="Goarant C."/>
        </authorList>
    </citation>
    <scope>NUCLEOTIDE SEQUENCE [LARGE SCALE GENOMIC DNA]</scope>
    <source>
        <strain evidence="2 3">MCA1-C-A1</strain>
    </source>
</reference>
<protein>
    <recommendedName>
        <fullName evidence="4">Phosphatase</fullName>
    </recommendedName>
</protein>
<dbReference type="AlphaFoldDB" id="A0A2M9XAM4"/>
<dbReference type="PANTHER" id="PTHR35399">
    <property type="entry name" value="SLR8030 PROTEIN"/>
    <property type="match status" value="1"/>
</dbReference>
<organism evidence="2 3">
    <name type="scientific">Leptospira hartskeerlii</name>
    <dbReference type="NCBI Taxonomy" id="2023177"/>
    <lineage>
        <taxon>Bacteria</taxon>
        <taxon>Pseudomonadati</taxon>
        <taxon>Spirochaetota</taxon>
        <taxon>Spirochaetia</taxon>
        <taxon>Leptospirales</taxon>
        <taxon>Leptospiraceae</taxon>
        <taxon>Leptospira</taxon>
    </lineage>
</organism>
<comment type="caution">
    <text evidence="2">The sequence shown here is derived from an EMBL/GenBank/DDBJ whole genome shotgun (WGS) entry which is preliminary data.</text>
</comment>
<evidence type="ECO:0000256" key="1">
    <source>
        <dbReference type="SAM" id="MobiDB-lite"/>
    </source>
</evidence>
<sequence>MKVSRSDFLKYMGKGMLALTAARTLDLFSDPAKEHPKKVHSSHPSSSKTKKEISSKIPGSNFKPLRPNTQDELVLAAGFTYDLIAVYGDKINSKGDTFGYAADFNCFFQFPNDPNSALLWTNHEYLNELEYYVTGYDYNQKGPNNRTPEQIEKYLYSLGGSVIGLRKSKGSWVLDPESKYGRRINGRSEFQLKGPAAGSDAISGKTKVHGTFANCSGGQTLWNTVLSCEENYEMVVEDCKLEDSKEYGWIIEVDPFDPSSIPVKHTALGRFSHENAALTVSPSGKLVVYMGDDSKDQCVYKFVSEKNFDPKKGKLNTELLDEGTLYVGNFEKCVWVPLDLEKNPNLKNAKDKEGNPKFKTQADILVSCRDAAKTAGGTPMDRPEDLEVHPLDKSVFVSFTNNDSHGNFYGQIVRIKEENSDAESVRFEFEVFVAGGGKSGFSSPDNLAFDSSGNLWMVTDMTTRLLGRSIFKKFGNNGLFFIPTSGEDAGKAFQFASAPIGAELTGPWFTPDEEFLFLSVQHPGEDTKDYDLPTSRWPARTKGDIPRPGVVAIRRA</sequence>
<name>A0A2M9XAM4_9LEPT</name>
<dbReference type="OrthoDB" id="9801383at2"/>
<dbReference type="Pfam" id="PF05787">
    <property type="entry name" value="PhoX"/>
    <property type="match status" value="1"/>
</dbReference>